<gene>
    <name evidence="1" type="ORF">PSON_ATCC_30995.1.T1070042</name>
</gene>
<dbReference type="OrthoDB" id="10367935at2759"/>
<organism evidence="1 2">
    <name type="scientific">Paramecium sonneborni</name>
    <dbReference type="NCBI Taxonomy" id="65129"/>
    <lineage>
        <taxon>Eukaryota</taxon>
        <taxon>Sar</taxon>
        <taxon>Alveolata</taxon>
        <taxon>Ciliophora</taxon>
        <taxon>Intramacronucleata</taxon>
        <taxon>Oligohymenophorea</taxon>
        <taxon>Peniculida</taxon>
        <taxon>Parameciidae</taxon>
        <taxon>Paramecium</taxon>
    </lineage>
</organism>
<proteinExistence type="predicted"/>
<evidence type="ECO:0000313" key="1">
    <source>
        <dbReference type="EMBL" id="CAD8114904.1"/>
    </source>
</evidence>
<evidence type="ECO:0000313" key="2">
    <source>
        <dbReference type="Proteomes" id="UP000692954"/>
    </source>
</evidence>
<protein>
    <submittedName>
        <fullName evidence="1">Uncharacterized protein</fullName>
    </submittedName>
</protein>
<dbReference type="EMBL" id="CAJJDN010000107">
    <property type="protein sequence ID" value="CAD8114904.1"/>
    <property type="molecule type" value="Genomic_DNA"/>
</dbReference>
<comment type="caution">
    <text evidence="1">The sequence shown here is derived from an EMBL/GenBank/DDBJ whole genome shotgun (WGS) entry which is preliminary data.</text>
</comment>
<keyword evidence="2" id="KW-1185">Reference proteome</keyword>
<accession>A0A8S1QI48</accession>
<sequence>MLSTESIALRIRSLSRVKDNTQNPSVSQKRLATPNRKKRLSSYKLFLQQQVNSFMYDSYFN</sequence>
<dbReference type="Proteomes" id="UP000692954">
    <property type="component" value="Unassembled WGS sequence"/>
</dbReference>
<dbReference type="AlphaFoldDB" id="A0A8S1QI48"/>
<name>A0A8S1QI48_9CILI</name>
<reference evidence="1" key="1">
    <citation type="submission" date="2021-01" db="EMBL/GenBank/DDBJ databases">
        <authorList>
            <consortium name="Genoscope - CEA"/>
            <person name="William W."/>
        </authorList>
    </citation>
    <scope>NUCLEOTIDE SEQUENCE</scope>
</reference>